<dbReference type="Proteomes" id="UP001596337">
    <property type="component" value="Unassembled WGS sequence"/>
</dbReference>
<evidence type="ECO:0000313" key="3">
    <source>
        <dbReference type="Proteomes" id="UP001596337"/>
    </source>
</evidence>
<name>A0ABW2BWP7_9PSEU</name>
<keyword evidence="1" id="KW-0472">Membrane</keyword>
<feature type="transmembrane region" description="Helical" evidence="1">
    <location>
        <begin position="70"/>
        <end position="95"/>
    </location>
</feature>
<gene>
    <name evidence="2" type="ORF">ACFQGD_03890</name>
</gene>
<feature type="transmembrane region" description="Helical" evidence="1">
    <location>
        <begin position="39"/>
        <end position="58"/>
    </location>
</feature>
<organism evidence="2 3">
    <name type="scientific">Haloechinothrix salitolerans</name>
    <dbReference type="NCBI Taxonomy" id="926830"/>
    <lineage>
        <taxon>Bacteria</taxon>
        <taxon>Bacillati</taxon>
        <taxon>Actinomycetota</taxon>
        <taxon>Actinomycetes</taxon>
        <taxon>Pseudonocardiales</taxon>
        <taxon>Pseudonocardiaceae</taxon>
        <taxon>Haloechinothrix</taxon>
    </lineage>
</organism>
<comment type="caution">
    <text evidence="2">The sequence shown here is derived from an EMBL/GenBank/DDBJ whole genome shotgun (WGS) entry which is preliminary data.</text>
</comment>
<proteinExistence type="predicted"/>
<sequence length="134" mass="14420">MTPTFDDGQRQVGLEADSETLRRALALVRAWRDPALPGLIFLVAMAVAGAAAVAYTVFRVADTPYVVLQLPFVVSGGLGGAALVVVGAMLAGVLAERRDRAIARAEMSDIVDELCAVIHLVTERRRWPGHGRRR</sequence>
<accession>A0ABW2BWP7</accession>
<dbReference type="EMBL" id="JBHSXX010000001">
    <property type="protein sequence ID" value="MFC6866279.1"/>
    <property type="molecule type" value="Genomic_DNA"/>
</dbReference>
<keyword evidence="1" id="KW-0812">Transmembrane</keyword>
<evidence type="ECO:0008006" key="4">
    <source>
        <dbReference type="Google" id="ProtNLM"/>
    </source>
</evidence>
<keyword evidence="3" id="KW-1185">Reference proteome</keyword>
<evidence type="ECO:0000313" key="2">
    <source>
        <dbReference type="EMBL" id="MFC6866279.1"/>
    </source>
</evidence>
<protein>
    <recommendedName>
        <fullName evidence="4">Holin-X, holin superfamily III</fullName>
    </recommendedName>
</protein>
<dbReference type="RefSeq" id="WP_345400793.1">
    <property type="nucleotide sequence ID" value="NZ_BAABLA010000102.1"/>
</dbReference>
<evidence type="ECO:0000256" key="1">
    <source>
        <dbReference type="SAM" id="Phobius"/>
    </source>
</evidence>
<reference evidence="3" key="1">
    <citation type="journal article" date="2019" name="Int. J. Syst. Evol. Microbiol.">
        <title>The Global Catalogue of Microorganisms (GCM) 10K type strain sequencing project: providing services to taxonomists for standard genome sequencing and annotation.</title>
        <authorList>
            <consortium name="The Broad Institute Genomics Platform"/>
            <consortium name="The Broad Institute Genome Sequencing Center for Infectious Disease"/>
            <person name="Wu L."/>
            <person name="Ma J."/>
        </authorList>
    </citation>
    <scope>NUCLEOTIDE SEQUENCE [LARGE SCALE GENOMIC DNA]</scope>
    <source>
        <strain evidence="3">KCTC 32255</strain>
    </source>
</reference>
<keyword evidence="1" id="KW-1133">Transmembrane helix</keyword>